<gene>
    <name evidence="1" type="ORF">GCM10009839_67090</name>
</gene>
<dbReference type="EMBL" id="BAAAQN010000050">
    <property type="protein sequence ID" value="GAA2050921.1"/>
    <property type="molecule type" value="Genomic_DNA"/>
</dbReference>
<sequence length="90" mass="8914">MLSASTAAVSDLPSSPGFAVAAIPAFFNAALTSKPKGHGSAGAAITLSAAFCSLSTEIFESELPQAARAVLATVKVTIPVMPPGIFTPAP</sequence>
<evidence type="ECO:0000313" key="2">
    <source>
        <dbReference type="Proteomes" id="UP001500751"/>
    </source>
</evidence>
<organism evidence="1 2">
    <name type="scientific">Catenulispora yoronensis</name>
    <dbReference type="NCBI Taxonomy" id="450799"/>
    <lineage>
        <taxon>Bacteria</taxon>
        <taxon>Bacillati</taxon>
        <taxon>Actinomycetota</taxon>
        <taxon>Actinomycetes</taxon>
        <taxon>Catenulisporales</taxon>
        <taxon>Catenulisporaceae</taxon>
        <taxon>Catenulispora</taxon>
    </lineage>
</organism>
<dbReference type="Proteomes" id="UP001500751">
    <property type="component" value="Unassembled WGS sequence"/>
</dbReference>
<reference evidence="1 2" key="1">
    <citation type="journal article" date="2019" name="Int. J. Syst. Evol. Microbiol.">
        <title>The Global Catalogue of Microorganisms (GCM) 10K type strain sequencing project: providing services to taxonomists for standard genome sequencing and annotation.</title>
        <authorList>
            <consortium name="The Broad Institute Genomics Platform"/>
            <consortium name="The Broad Institute Genome Sequencing Center for Infectious Disease"/>
            <person name="Wu L."/>
            <person name="Ma J."/>
        </authorList>
    </citation>
    <scope>NUCLEOTIDE SEQUENCE [LARGE SCALE GENOMIC DNA]</scope>
    <source>
        <strain evidence="1 2">JCM 16014</strain>
    </source>
</reference>
<keyword evidence="2" id="KW-1185">Reference proteome</keyword>
<proteinExistence type="predicted"/>
<name>A0ABN2V3Y1_9ACTN</name>
<protein>
    <submittedName>
        <fullName evidence="1">Uncharacterized protein</fullName>
    </submittedName>
</protein>
<accession>A0ABN2V3Y1</accession>
<evidence type="ECO:0000313" key="1">
    <source>
        <dbReference type="EMBL" id="GAA2050921.1"/>
    </source>
</evidence>
<comment type="caution">
    <text evidence="1">The sequence shown here is derived from an EMBL/GenBank/DDBJ whole genome shotgun (WGS) entry which is preliminary data.</text>
</comment>